<dbReference type="GO" id="GO:0016020">
    <property type="term" value="C:membrane"/>
    <property type="evidence" value="ECO:0007669"/>
    <property type="project" value="UniProtKB-SubCell"/>
</dbReference>
<name>F4Q4J7_CACFS</name>
<keyword evidence="3" id="KW-0812">Transmembrane</keyword>
<keyword evidence="5" id="KW-0472">Membrane</keyword>
<dbReference type="InterPro" id="IPR007248">
    <property type="entry name" value="Mpv17_PMP22"/>
</dbReference>
<dbReference type="PANTHER" id="PTHR11266">
    <property type="entry name" value="PEROXISOMAL MEMBRANE PROTEIN 2, PXMP2 MPV17"/>
    <property type="match status" value="1"/>
</dbReference>
<keyword evidence="9" id="KW-1185">Reference proteome</keyword>
<dbReference type="Proteomes" id="UP000007797">
    <property type="component" value="Unassembled WGS sequence"/>
</dbReference>
<dbReference type="GO" id="GO:0005739">
    <property type="term" value="C:mitochondrion"/>
    <property type="evidence" value="ECO:0007669"/>
    <property type="project" value="TreeGrafter"/>
</dbReference>
<evidence type="ECO:0000313" key="9">
    <source>
        <dbReference type="Proteomes" id="UP000007797"/>
    </source>
</evidence>
<dbReference type="EMBL" id="GL883021">
    <property type="protein sequence ID" value="EGG17846.1"/>
    <property type="molecule type" value="Genomic_DNA"/>
</dbReference>
<protein>
    <submittedName>
        <fullName evidence="8">Pmp22 family protein</fullName>
    </submittedName>
</protein>
<dbReference type="Pfam" id="PF04117">
    <property type="entry name" value="Mpv17_PMP22"/>
    <property type="match status" value="1"/>
</dbReference>
<dbReference type="GeneID" id="14869771"/>
<organism evidence="8 9">
    <name type="scientific">Cavenderia fasciculata</name>
    <name type="common">Slime mold</name>
    <name type="synonym">Dictyostelium fasciculatum</name>
    <dbReference type="NCBI Taxonomy" id="261658"/>
    <lineage>
        <taxon>Eukaryota</taxon>
        <taxon>Amoebozoa</taxon>
        <taxon>Evosea</taxon>
        <taxon>Eumycetozoa</taxon>
        <taxon>Dictyostelia</taxon>
        <taxon>Acytosteliales</taxon>
        <taxon>Cavenderiaceae</taxon>
        <taxon>Cavenderia</taxon>
    </lineage>
</organism>
<evidence type="ECO:0000256" key="1">
    <source>
        <dbReference type="ARBA" id="ARBA00004141"/>
    </source>
</evidence>
<comment type="subcellular location">
    <subcellularLocation>
        <location evidence="1">Membrane</location>
        <topology evidence="1">Multi-pass membrane protein</topology>
    </subcellularLocation>
</comment>
<accession>F4Q4J7</accession>
<evidence type="ECO:0000256" key="6">
    <source>
        <dbReference type="RuleBase" id="RU363053"/>
    </source>
</evidence>
<evidence type="ECO:0000313" key="8">
    <source>
        <dbReference type="EMBL" id="EGG17846.1"/>
    </source>
</evidence>
<gene>
    <name evidence="8" type="ORF">DFA_08847</name>
</gene>
<keyword evidence="4" id="KW-1133">Transmembrane helix</keyword>
<comment type="similarity">
    <text evidence="2 6">Belongs to the peroxisomal membrane protein PXMP2/4 family.</text>
</comment>
<evidence type="ECO:0000256" key="5">
    <source>
        <dbReference type="ARBA" id="ARBA00023136"/>
    </source>
</evidence>
<dbReference type="STRING" id="1054147.F4Q4J7"/>
<evidence type="ECO:0000256" key="4">
    <source>
        <dbReference type="ARBA" id="ARBA00022989"/>
    </source>
</evidence>
<sequence length="167" mass="18576">MGSKKNIYDVYYIHSSDVSSNIPRFPSTGMISTTGKVVVDQLLFSPWLINCNFAAVQFFRNGGKFDLDLHKEKLERDFFSTVKQAWTIWPVANFIIFSIIPYNYRMGAGNLVTAYWSGYLSSMSNKTQSPPSSTTPTQQQSTITTPNNITTTTTTTTTAATVTPTSL</sequence>
<evidence type="ECO:0000256" key="3">
    <source>
        <dbReference type="ARBA" id="ARBA00022692"/>
    </source>
</evidence>
<dbReference type="RefSeq" id="XP_004356330.1">
    <property type="nucleotide sequence ID" value="XM_004356277.1"/>
</dbReference>
<evidence type="ECO:0000256" key="7">
    <source>
        <dbReference type="SAM" id="MobiDB-lite"/>
    </source>
</evidence>
<dbReference type="KEGG" id="dfa:DFA_08847"/>
<feature type="region of interest" description="Disordered" evidence="7">
    <location>
        <begin position="126"/>
        <end position="167"/>
    </location>
</feature>
<proteinExistence type="inferred from homology"/>
<dbReference type="PANTHER" id="PTHR11266:SF17">
    <property type="entry name" value="PROTEIN MPV17"/>
    <property type="match status" value="1"/>
</dbReference>
<dbReference type="OrthoDB" id="16786at2759"/>
<dbReference type="AlphaFoldDB" id="F4Q4J7"/>
<evidence type="ECO:0000256" key="2">
    <source>
        <dbReference type="ARBA" id="ARBA00006824"/>
    </source>
</evidence>
<feature type="compositionally biased region" description="Low complexity" evidence="7">
    <location>
        <begin position="127"/>
        <end position="167"/>
    </location>
</feature>
<reference evidence="9" key="1">
    <citation type="journal article" date="2011" name="Genome Res.">
        <title>Phylogeny-wide analysis of social amoeba genomes highlights ancient origins for complex intercellular communication.</title>
        <authorList>
            <person name="Heidel A.J."/>
            <person name="Lawal H.M."/>
            <person name="Felder M."/>
            <person name="Schilde C."/>
            <person name="Helps N.R."/>
            <person name="Tunggal B."/>
            <person name="Rivero F."/>
            <person name="John U."/>
            <person name="Schleicher M."/>
            <person name="Eichinger L."/>
            <person name="Platzer M."/>
            <person name="Noegel A.A."/>
            <person name="Schaap P."/>
            <person name="Gloeckner G."/>
        </authorList>
    </citation>
    <scope>NUCLEOTIDE SEQUENCE [LARGE SCALE GENOMIC DNA]</scope>
    <source>
        <strain evidence="9">SH3</strain>
    </source>
</reference>